<keyword evidence="8" id="KW-0560">Oxidoreductase</keyword>
<dbReference type="GO" id="GO:0020037">
    <property type="term" value="F:heme binding"/>
    <property type="evidence" value="ECO:0007669"/>
    <property type="project" value="InterPro"/>
</dbReference>
<comment type="cofactor">
    <cofactor evidence="1 12">
        <name>heme</name>
        <dbReference type="ChEBI" id="CHEBI:30413"/>
    </cofactor>
</comment>
<keyword evidence="10" id="KW-0503">Monooxygenase</keyword>
<keyword evidence="9 12" id="KW-0408">Iron</keyword>
<dbReference type="GO" id="GO:0005506">
    <property type="term" value="F:iron ion binding"/>
    <property type="evidence" value="ECO:0007669"/>
    <property type="project" value="InterPro"/>
</dbReference>
<feature type="transmembrane region" description="Helical" evidence="13">
    <location>
        <begin position="529"/>
        <end position="552"/>
    </location>
</feature>
<evidence type="ECO:0000256" key="4">
    <source>
        <dbReference type="ARBA" id="ARBA00022617"/>
    </source>
</evidence>
<keyword evidence="11 13" id="KW-0472">Membrane</keyword>
<reference evidence="14" key="1">
    <citation type="journal article" date="2019" name="Science">
        <title>Mutation of a bHLH transcription factor allowed almond domestication.</title>
        <authorList>
            <person name="Sanchez-Perez R."/>
            <person name="Pavan S."/>
            <person name="Mazzeo R."/>
            <person name="Moldovan C."/>
            <person name="Aiese Cigliano R."/>
            <person name="Del Cueto J."/>
            <person name="Ricciardi F."/>
            <person name="Lotti C."/>
            <person name="Ricciardi L."/>
            <person name="Dicenta F."/>
            <person name="Lopez-Marques R.L."/>
            <person name="Lindberg Moller B."/>
        </authorList>
    </citation>
    <scope>NUCLEOTIDE SEQUENCE</scope>
</reference>
<keyword evidence="6 12" id="KW-0479">Metal-binding</keyword>
<sequence>MTMDLQLSSLVALVVVTFAFSLFIRSRFWKPRAVRKSPPLAGGAWPIIGHLRLFKSPAEPLHMALGKLADKYGPIFTIKYGVERAVVVSSSEMAKECLKTHDKVFSSRVQSVVSEILGYNYAFFAFSTYGRYFHEIKKKVMHELFSNHRIEMLKHVRESEVSTSIREIYEQWTKNKKSGGSNEVVVEMKEWFGDISENVIFRMILGQRCTEAKNYAKNPLPGELMGRKIFHDVLHMLGTVVLSDAVPFLRWLDLGGHQIQKAMRKKLKEVDQLLQVWLDEHKQKRKISGGVKGDDDRDFMDTMISFLDDDLKVTKEYDADTINKATAMTILLAGVDVTTGTLSWALSLLLNNPVTLKRAQEELDQVIGRERQVKESDIDNLVYLEAVLKETMRLYPPGPVPLAHVSTEDCILGGYHIPAKTRVFINIGKIQLDPKTWPEPNEFRPERFLTTHKNIDVRGQDFELIPFSSGRRMCAGLSLAMKMMPLALASLLHGFEIATPSDEPSLSRRAFLLNYMNSIINKANCYVSMASWVAVLSVVWVSIVIAWACRVLNWMWLRPKKLERCLREQGFTGNSYRLLFGDTKDSSMMLRQAQSKPMKLSTSHDIAPRVMPFVHQIVKTYGRNSFVWMGPMPKLNIMNPEDLKEIFNKRQNFQRPSANPLIKLLVQGLLHIEDEKWAKHRKIIKPAFHLEKLKGMLPTFYQSCSDMINEWKGLVSKDGSCEFDVWPCLKNLSADVIARAAFGSSYQEGRKIFQLLQQQDKNFSLVVRSVYIPGWRFLPTKHNRRMKEINKEINVLLKGIINKREEEIKLGEDNKDDLLGNSRTWNKTDTGMSIQDVIEECRLFYLAGSESTSTLLVWAMILLGQNQNWQARAREEVLQAFESNPPSFNALSQLKVVTMVLLEVLRLYPAGVELPRTTCKKTQLGKFLLPAGVLVSLHIMFVHHDKELWGEDADEFKPERFSEGISKATKNQFAYFPFGAGPRICIGQNFAMQEAKLALALILQHFTFDLSPSYAHAPTTQGNLLQPQYGAHIILQRRESSPQKHRAMDLNLSSLVAVLAITLAFSLYLYSLLWKSRSVVRKLPPQAGGAWPIIGHLHLLYRSSEPPHLVFGKLADKYGPIFTIKFGVERRVVVSSSEMAKECLKTHDKVFCSRVKSLGPEILGYNYACFAFSSYGRYFCEIKKMVMHELFSNQRIEMLKHIRESQVNTAIREIYEWWTKNKKSSGSNEVVVEMKEWFMDISQNVIFMMILGQRCSEVTNYEKMGRKIFNDVLHLLGILVVSDAVPFLRWLDLGGHEKAMRKKFKEVDQLLQGWLDEHKQKRKISGGVKGDDDRDFMDAMISFLDDDLKVTKEYDADTINKATSLALLLAGVDVTTGTLTWALCLLLNNPETLKRAQEELDQNVGRERQVKESDLDNLVYVRAVLKEAMRLYPPGPLAMAHMSREDCIVGGYHIPAKTPVFINIGKIQLDPKLWSEPNEFRPERFLTTHKNIDVSGQDFELLPFSSGRRMCTGASLAMKMMPLALASLLHGFEIATLGDTPVDMRETMELTNHKSTLLEVLVTPRLPAQLYEHHK</sequence>
<dbReference type="GO" id="GO:0016705">
    <property type="term" value="F:oxidoreductase activity, acting on paired donors, with incorporation or reduction of molecular oxygen"/>
    <property type="evidence" value="ECO:0007669"/>
    <property type="project" value="InterPro"/>
</dbReference>
<evidence type="ECO:0000256" key="13">
    <source>
        <dbReference type="SAM" id="Phobius"/>
    </source>
</evidence>
<dbReference type="EMBL" id="AP019297">
    <property type="protein sequence ID" value="BBG95894.1"/>
    <property type="molecule type" value="Genomic_DNA"/>
</dbReference>
<keyword evidence="4 12" id="KW-0349">Heme</keyword>
<gene>
    <name evidence="14" type="ORF">Prudu_004553</name>
</gene>
<dbReference type="FunFam" id="1.10.630.10:FF:000029">
    <property type="entry name" value="Cytochrome P450 734A1"/>
    <property type="match status" value="1"/>
</dbReference>
<organism evidence="14">
    <name type="scientific">Prunus dulcis</name>
    <name type="common">Almond</name>
    <name type="synonym">Amygdalus dulcis</name>
    <dbReference type="NCBI Taxonomy" id="3755"/>
    <lineage>
        <taxon>Eukaryota</taxon>
        <taxon>Viridiplantae</taxon>
        <taxon>Streptophyta</taxon>
        <taxon>Embryophyta</taxon>
        <taxon>Tracheophyta</taxon>
        <taxon>Spermatophyta</taxon>
        <taxon>Magnoliopsida</taxon>
        <taxon>eudicotyledons</taxon>
        <taxon>Gunneridae</taxon>
        <taxon>Pentapetalae</taxon>
        <taxon>rosids</taxon>
        <taxon>fabids</taxon>
        <taxon>Rosales</taxon>
        <taxon>Rosaceae</taxon>
        <taxon>Amygdaloideae</taxon>
        <taxon>Amygdaleae</taxon>
        <taxon>Prunus</taxon>
    </lineage>
</organism>
<comment type="similarity">
    <text evidence="3">Belongs to the cytochrome P450 family.</text>
</comment>
<dbReference type="InterPro" id="IPR050651">
    <property type="entry name" value="Plant_Cytochrome_P450_Monoox"/>
</dbReference>
<dbReference type="InterPro" id="IPR017972">
    <property type="entry name" value="Cyt_P450_CS"/>
</dbReference>
<evidence type="ECO:0000256" key="12">
    <source>
        <dbReference type="PIRSR" id="PIRSR602401-1"/>
    </source>
</evidence>
<evidence type="ECO:0000256" key="11">
    <source>
        <dbReference type="ARBA" id="ARBA00023136"/>
    </source>
</evidence>
<dbReference type="SUPFAM" id="SSF48264">
    <property type="entry name" value="Cytochrome P450"/>
    <property type="match status" value="3"/>
</dbReference>
<evidence type="ECO:0000256" key="9">
    <source>
        <dbReference type="ARBA" id="ARBA00023004"/>
    </source>
</evidence>
<keyword evidence="7 13" id="KW-1133">Transmembrane helix</keyword>
<dbReference type="InterPro" id="IPR001128">
    <property type="entry name" value="Cyt_P450"/>
</dbReference>
<dbReference type="PRINTS" id="PR00385">
    <property type="entry name" value="P450"/>
</dbReference>
<evidence type="ECO:0000256" key="3">
    <source>
        <dbReference type="ARBA" id="ARBA00010617"/>
    </source>
</evidence>
<evidence type="ECO:0000313" key="14">
    <source>
        <dbReference type="EMBL" id="BBG95894.1"/>
    </source>
</evidence>
<dbReference type="Pfam" id="PF00067">
    <property type="entry name" value="p450"/>
    <property type="match status" value="3"/>
</dbReference>
<dbReference type="PROSITE" id="PS00086">
    <property type="entry name" value="CYTOCHROME_P450"/>
    <property type="match status" value="2"/>
</dbReference>
<dbReference type="FunFam" id="1.10.630.10:FF:000026">
    <property type="entry name" value="Cytochrome P450 82C4"/>
    <property type="match status" value="2"/>
</dbReference>
<evidence type="ECO:0000256" key="7">
    <source>
        <dbReference type="ARBA" id="ARBA00022989"/>
    </source>
</evidence>
<proteinExistence type="inferred from homology"/>
<comment type="subcellular location">
    <subcellularLocation>
        <location evidence="2">Membrane</location>
    </subcellularLocation>
</comment>
<dbReference type="PANTHER" id="PTHR47947">
    <property type="entry name" value="CYTOCHROME P450 82C3-RELATED"/>
    <property type="match status" value="1"/>
</dbReference>
<evidence type="ECO:0000256" key="1">
    <source>
        <dbReference type="ARBA" id="ARBA00001971"/>
    </source>
</evidence>
<dbReference type="InterPro" id="IPR036396">
    <property type="entry name" value="Cyt_P450_sf"/>
</dbReference>
<feature type="binding site" description="axial binding residue" evidence="12">
    <location>
        <position position="474"/>
    </location>
    <ligand>
        <name>heme</name>
        <dbReference type="ChEBI" id="CHEBI:30413"/>
    </ligand>
    <ligandPart>
        <name>Fe</name>
        <dbReference type="ChEBI" id="CHEBI:18248"/>
    </ligandPart>
</feature>
<dbReference type="InterPro" id="IPR002401">
    <property type="entry name" value="Cyt_P450_E_grp-I"/>
</dbReference>
<feature type="transmembrane region" description="Helical" evidence="13">
    <location>
        <begin position="1052"/>
        <end position="1073"/>
    </location>
</feature>
<dbReference type="GO" id="GO:0016020">
    <property type="term" value="C:membrane"/>
    <property type="evidence" value="ECO:0007669"/>
    <property type="project" value="UniProtKB-SubCell"/>
</dbReference>
<accession>A0A4Y1QVM9</accession>
<evidence type="ECO:0000256" key="5">
    <source>
        <dbReference type="ARBA" id="ARBA00022692"/>
    </source>
</evidence>
<keyword evidence="5 13" id="KW-0812">Transmembrane</keyword>
<dbReference type="PANTHER" id="PTHR47947:SF26">
    <property type="entry name" value="CYTOCHROME P450"/>
    <property type="match status" value="1"/>
</dbReference>
<dbReference type="Gene3D" id="1.10.630.10">
    <property type="entry name" value="Cytochrome P450"/>
    <property type="match status" value="3"/>
</dbReference>
<protein>
    <submittedName>
        <fullName evidence="14">Cytochrome P450, family 82, subfamily C, polypeptide 4</fullName>
    </submittedName>
</protein>
<dbReference type="PRINTS" id="PR00463">
    <property type="entry name" value="EP450I"/>
</dbReference>
<evidence type="ECO:0000256" key="10">
    <source>
        <dbReference type="ARBA" id="ARBA00023033"/>
    </source>
</evidence>
<evidence type="ECO:0000256" key="2">
    <source>
        <dbReference type="ARBA" id="ARBA00004370"/>
    </source>
</evidence>
<dbReference type="GO" id="GO:0004497">
    <property type="term" value="F:monooxygenase activity"/>
    <property type="evidence" value="ECO:0007669"/>
    <property type="project" value="UniProtKB-KW"/>
</dbReference>
<evidence type="ECO:0000256" key="8">
    <source>
        <dbReference type="ARBA" id="ARBA00023002"/>
    </source>
</evidence>
<evidence type="ECO:0000256" key="6">
    <source>
        <dbReference type="ARBA" id="ARBA00022723"/>
    </source>
</evidence>
<name>A0A4Y1QVM9_PRUDU</name>